<keyword evidence="2" id="KW-0449">Lipoprotein</keyword>
<evidence type="ECO:0000313" key="2">
    <source>
        <dbReference type="EMBL" id="ADO00781.1"/>
    </source>
</evidence>
<evidence type="ECO:0000313" key="3">
    <source>
        <dbReference type="Proteomes" id="UP000008825"/>
    </source>
</evidence>
<dbReference type="PROSITE" id="PS51257">
    <property type="entry name" value="PROKAR_LIPOPROTEIN"/>
    <property type="match status" value="1"/>
</dbReference>
<reference evidence="2 3" key="1">
    <citation type="submission" date="2008-07" db="EMBL/GenBank/DDBJ databases">
        <title>Complete sequence of Geobacter bemidjiensis BEM.</title>
        <authorList>
            <consortium name="US DOE Joint Genome Institute"/>
            <person name="Lucas S."/>
            <person name="Copeland A."/>
            <person name="Lapidus A."/>
            <person name="Glavina del Rio T."/>
            <person name="Dalin E."/>
            <person name="Tice H."/>
            <person name="Bruce D."/>
            <person name="Goodwin L."/>
            <person name="Pitluck S."/>
            <person name="Kiss H."/>
            <person name="Brettin T."/>
            <person name="Detter J.C."/>
            <person name="Han C."/>
            <person name="Kuske C.R."/>
            <person name="Schmutz J."/>
            <person name="Larimer F."/>
            <person name="Land M."/>
            <person name="Hauser L."/>
            <person name="Kyrpides N."/>
            <person name="Lykidis A."/>
            <person name="Lovley D."/>
            <person name="Richardson P."/>
        </authorList>
    </citation>
    <scope>NUCLEOTIDE SEQUENCE [LARGE SCALE GENOMIC DNA]</scope>
    <source>
        <strain evidence="3">ATCC BAA-1014 / DSM 16622 / JCM 12645 / Bem</strain>
    </source>
</reference>
<sequence>MNRKICEKIKIAIPAVILLTTGCTANYLVTPDEFINQVAEKQYKTENPTGFYVVSPLASLFFNQKYDANNIRKVLCRDKAGNLLYLFPDRNTQLEITSKSTNDVVKMYFDTVFFEANKLVGLRSRLVPGMTREIALTDIERIEIYAEFPRTEKVDLK</sequence>
<evidence type="ECO:0000256" key="1">
    <source>
        <dbReference type="SAM" id="SignalP"/>
    </source>
</evidence>
<dbReference type="HOGENOM" id="CLU_1675396_0_0_7"/>
<accession>E1P686</accession>
<dbReference type="EMBL" id="CP001124">
    <property type="protein sequence ID" value="ADO00781.1"/>
    <property type="molecule type" value="Genomic_DNA"/>
</dbReference>
<dbReference type="OrthoDB" id="669098at2"/>
<name>E1P686_CITBB</name>
<proteinExistence type="predicted"/>
<dbReference type="Proteomes" id="UP000008825">
    <property type="component" value="Chromosome"/>
</dbReference>
<feature type="signal peptide" evidence="1">
    <location>
        <begin position="1"/>
        <end position="25"/>
    </location>
</feature>
<gene>
    <name evidence="2" type="ordered locus">Gbem_4078</name>
</gene>
<dbReference type="STRING" id="404380.Gbem_4078"/>
<organism evidence="2 3">
    <name type="scientific">Citrifermentans bemidjiense (strain ATCC BAA-1014 / DSM 16622 / JCM 12645 / Bem)</name>
    <name type="common">Geobacter bemidjiensis</name>
    <dbReference type="NCBI Taxonomy" id="404380"/>
    <lineage>
        <taxon>Bacteria</taxon>
        <taxon>Pseudomonadati</taxon>
        <taxon>Thermodesulfobacteriota</taxon>
        <taxon>Desulfuromonadia</taxon>
        <taxon>Geobacterales</taxon>
        <taxon>Geobacteraceae</taxon>
        <taxon>Citrifermentans</taxon>
    </lineage>
</organism>
<feature type="chain" id="PRO_5003150005" evidence="1">
    <location>
        <begin position="26"/>
        <end position="157"/>
    </location>
</feature>
<keyword evidence="1" id="KW-0732">Signal</keyword>
<keyword evidence="3" id="KW-1185">Reference proteome</keyword>
<reference evidence="2 3" key="2">
    <citation type="journal article" date="2010" name="BMC Genomics">
        <title>The genome of Geobacter bemidjiensis, exemplar for the subsurface clade of Geobacter species that predominate in Fe(III)-reducing subsurface environments.</title>
        <authorList>
            <person name="Aklujkar M."/>
            <person name="Young N.D."/>
            <person name="Holmes D."/>
            <person name="Chavan M."/>
            <person name="Risso C."/>
            <person name="Kiss H.E."/>
            <person name="Han C.S."/>
            <person name="Land M.L."/>
            <person name="Lovley D.R."/>
        </authorList>
    </citation>
    <scope>NUCLEOTIDE SEQUENCE [LARGE SCALE GENOMIC DNA]</scope>
    <source>
        <strain evidence="3">ATCC BAA-1014 / DSM 16622 / JCM 12645 / Bem</strain>
    </source>
</reference>
<dbReference type="RefSeq" id="WP_012529673.1">
    <property type="nucleotide sequence ID" value="NC_011146.1"/>
</dbReference>
<protein>
    <submittedName>
        <fullName evidence="2">Lipoprotein, putative</fullName>
    </submittedName>
</protein>
<dbReference type="KEGG" id="gbm:Gbem_4078"/>
<dbReference type="AlphaFoldDB" id="E1P686"/>